<name>A0A4R8TLZ3_9PEZI</name>
<protein>
    <submittedName>
        <fullName evidence="1">Uncharacterized protein</fullName>
    </submittedName>
</protein>
<dbReference type="AlphaFoldDB" id="A0A4R8TLZ3"/>
<evidence type="ECO:0000313" key="2">
    <source>
        <dbReference type="Proteomes" id="UP000295604"/>
    </source>
</evidence>
<evidence type="ECO:0000313" key="1">
    <source>
        <dbReference type="EMBL" id="TEA18730.1"/>
    </source>
</evidence>
<dbReference type="Proteomes" id="UP000295604">
    <property type="component" value="Unassembled WGS sequence"/>
</dbReference>
<accession>A0A4R8TLZ3</accession>
<keyword evidence="2" id="KW-1185">Reference proteome</keyword>
<reference evidence="1 2" key="1">
    <citation type="submission" date="2018-11" db="EMBL/GenBank/DDBJ databases">
        <title>Genome sequence and assembly of Colletotrichum sidae.</title>
        <authorList>
            <person name="Gan P."/>
            <person name="Shirasu K."/>
        </authorList>
    </citation>
    <scope>NUCLEOTIDE SEQUENCE [LARGE SCALE GENOMIC DNA]</scope>
    <source>
        <strain evidence="1 2">CBS 518.97</strain>
    </source>
</reference>
<comment type="caution">
    <text evidence="1">The sequence shown here is derived from an EMBL/GenBank/DDBJ whole genome shotgun (WGS) entry which is preliminary data.</text>
</comment>
<proteinExistence type="predicted"/>
<sequence length="54" mass="6146">MLGKRRQGCFCPDQLEFWGQQGSRWEWQRITALSLFGSRLEDPKNGRSDGSAAS</sequence>
<gene>
    <name evidence="1" type="ORF">C8034_v011935</name>
</gene>
<dbReference type="EMBL" id="QAPF01000059">
    <property type="protein sequence ID" value="TEA18730.1"/>
    <property type="molecule type" value="Genomic_DNA"/>
</dbReference>
<organism evidence="1 2">
    <name type="scientific">Colletotrichum sidae</name>
    <dbReference type="NCBI Taxonomy" id="1347389"/>
    <lineage>
        <taxon>Eukaryota</taxon>
        <taxon>Fungi</taxon>
        <taxon>Dikarya</taxon>
        <taxon>Ascomycota</taxon>
        <taxon>Pezizomycotina</taxon>
        <taxon>Sordariomycetes</taxon>
        <taxon>Hypocreomycetidae</taxon>
        <taxon>Glomerellales</taxon>
        <taxon>Glomerellaceae</taxon>
        <taxon>Colletotrichum</taxon>
        <taxon>Colletotrichum orbiculare species complex</taxon>
    </lineage>
</organism>